<evidence type="ECO:0000256" key="3">
    <source>
        <dbReference type="ARBA" id="ARBA00022741"/>
    </source>
</evidence>
<sequence>MKTEVGKEEVIFIGNDSKTIKIRDLTHYKESNYQYVFNQKSRQKEVFTLAIKDCVDSVFQGYNSTIFAYGQTGSGKTFTIFGDGFQSSTLQQIIHKLSMRQQLSNQELSNQEQLQLEKLNKIRKSRIGIIPRCINQIFDEISQKDLKCTVYMSLIQIYNEQIYDMLSDKTQHARNQTIEIPLKIREDKIQGIYLENLSEYIVSNKQQCLDLLMQGEKIRAKRSTRLNILSSRSHSIFQLLIESDKADEKGMLKRAKLNIGDLAGSEKIYLEEFPDAQHMNELKNINLSLTYLGKVISMLAQNSNAKDRDQHIPFRNSKLTRILQDSLGGNTRTCLIANVSPIIDYIEETISTLKFADRAQNVQMKISKNEINAQDDALIQKLQKEIQHLKDLLQMRRKGDQVNIHQQIYQLKEENERLRAMAMTVADVEQLKQENKEMRLHLQNLLIKQSQLENEKEQQIDKLQKEQNNRDQQEDQSENQEDQIFITQDDIEIRDQQEAIKRHQKSKQINEEVSIGGNVVKNEVFINNALLFSFDEQYSQKMLSKNDRSQDALKVKQKLINQSTRSNNSMVNGQFWEQQVQQVPMTNRDLFKTQQSSQMPYQIQLQLKENIQNKIASSDNSQIIEDRDDIESKMRGYYDELEENDEKDQHTSFDNYQIKSIGKQARNKIEQFIELSQNVRELNITQQNDDQNQNSNRIFSNIRKIINPKPNQNLVQSNRYGNSKLDSQITPKGPLLIKTEDQILPDINSSMSIHQSYKNSIQNTNNIAKTIETSPFKSSLDVNIPDLYQRLAKGISSIQNQKSRMKNNQRETYSNLSRAPQYSSMLHRQNSYKRREISINQSGSNNVGGSMVGNGYSRNQANINTYNTEVQPNQSGKRRNIINLNRTSFDEQEQRLNKQQQEELRKANQRLKLLDQLEQQRKAKFEQELDFLKKQHMQNQNRVSYDQFRKL</sequence>
<proteinExistence type="inferred from homology"/>
<evidence type="ECO:0000256" key="1">
    <source>
        <dbReference type="ARBA" id="ARBA00004496"/>
    </source>
</evidence>
<evidence type="ECO:0000256" key="2">
    <source>
        <dbReference type="ARBA" id="ARBA00022490"/>
    </source>
</evidence>
<feature type="domain" description="Kinesin motor" evidence="9">
    <location>
        <begin position="1"/>
        <end position="362"/>
    </location>
</feature>
<keyword evidence="3 6" id="KW-0547">Nucleotide-binding</keyword>
<organism evidence="10 11">
    <name type="scientific">Stylonychia lemnae</name>
    <name type="common">Ciliate</name>
    <dbReference type="NCBI Taxonomy" id="5949"/>
    <lineage>
        <taxon>Eukaryota</taxon>
        <taxon>Sar</taxon>
        <taxon>Alveolata</taxon>
        <taxon>Ciliophora</taxon>
        <taxon>Intramacronucleata</taxon>
        <taxon>Spirotrichea</taxon>
        <taxon>Stichotrichia</taxon>
        <taxon>Sporadotrichida</taxon>
        <taxon>Oxytrichidae</taxon>
        <taxon>Stylonychinae</taxon>
        <taxon>Stylonychia</taxon>
    </lineage>
</organism>
<evidence type="ECO:0000256" key="7">
    <source>
        <dbReference type="SAM" id="Coils"/>
    </source>
</evidence>
<evidence type="ECO:0000256" key="4">
    <source>
        <dbReference type="ARBA" id="ARBA00022840"/>
    </source>
</evidence>
<dbReference type="AlphaFoldDB" id="A0A077ZVZ1"/>
<dbReference type="GO" id="GO:0007052">
    <property type="term" value="P:mitotic spindle organization"/>
    <property type="evidence" value="ECO:0007669"/>
    <property type="project" value="TreeGrafter"/>
</dbReference>
<keyword evidence="11" id="KW-1185">Reference proteome</keyword>
<dbReference type="PANTHER" id="PTHR47969:SF15">
    <property type="entry name" value="CHROMOSOME-ASSOCIATED KINESIN KIF4A-RELATED"/>
    <property type="match status" value="1"/>
</dbReference>
<evidence type="ECO:0000256" key="8">
    <source>
        <dbReference type="SAM" id="MobiDB-lite"/>
    </source>
</evidence>
<dbReference type="GO" id="GO:0005875">
    <property type="term" value="C:microtubule associated complex"/>
    <property type="evidence" value="ECO:0007669"/>
    <property type="project" value="TreeGrafter"/>
</dbReference>
<evidence type="ECO:0000256" key="6">
    <source>
        <dbReference type="PROSITE-ProRule" id="PRU00283"/>
    </source>
</evidence>
<dbReference type="OMA" id="HISNYAD"/>
<dbReference type="InterPro" id="IPR036961">
    <property type="entry name" value="Kinesin_motor_dom_sf"/>
</dbReference>
<feature type="binding site" evidence="6">
    <location>
        <begin position="70"/>
        <end position="77"/>
    </location>
    <ligand>
        <name>ATP</name>
        <dbReference type="ChEBI" id="CHEBI:30616"/>
    </ligand>
</feature>
<dbReference type="GO" id="GO:0003777">
    <property type="term" value="F:microtubule motor activity"/>
    <property type="evidence" value="ECO:0007669"/>
    <property type="project" value="InterPro"/>
</dbReference>
<dbReference type="InterPro" id="IPR027417">
    <property type="entry name" value="P-loop_NTPase"/>
</dbReference>
<dbReference type="Pfam" id="PF00225">
    <property type="entry name" value="Kinesin"/>
    <property type="match status" value="1"/>
</dbReference>
<protein>
    <submittedName>
        <fullName evidence="10">Kinesin motor domain containing protein</fullName>
    </submittedName>
</protein>
<dbReference type="Gene3D" id="3.40.850.10">
    <property type="entry name" value="Kinesin motor domain"/>
    <property type="match status" value="1"/>
</dbReference>
<dbReference type="GO" id="GO:0005737">
    <property type="term" value="C:cytoplasm"/>
    <property type="evidence" value="ECO:0007669"/>
    <property type="project" value="UniProtKB-SubCell"/>
</dbReference>
<dbReference type="InterPro" id="IPR027640">
    <property type="entry name" value="Kinesin-like_fam"/>
</dbReference>
<dbReference type="PANTHER" id="PTHR47969">
    <property type="entry name" value="CHROMOSOME-ASSOCIATED KINESIN KIF4A-RELATED"/>
    <property type="match status" value="1"/>
</dbReference>
<keyword evidence="2" id="KW-0963">Cytoplasm</keyword>
<accession>A0A077ZVZ1</accession>
<dbReference type="GO" id="GO:0008017">
    <property type="term" value="F:microtubule binding"/>
    <property type="evidence" value="ECO:0007669"/>
    <property type="project" value="InterPro"/>
</dbReference>
<comment type="subcellular location">
    <subcellularLocation>
        <location evidence="1">Cytoplasm</location>
    </subcellularLocation>
</comment>
<dbReference type="EMBL" id="CCKQ01002948">
    <property type="protein sequence ID" value="CDW74044.1"/>
    <property type="molecule type" value="Genomic_DNA"/>
</dbReference>
<evidence type="ECO:0000256" key="5">
    <source>
        <dbReference type="ARBA" id="ARBA00023054"/>
    </source>
</evidence>
<comment type="similarity">
    <text evidence="6">Belongs to the TRAFAC class myosin-kinesin ATPase superfamily. Kinesin family.</text>
</comment>
<dbReference type="GO" id="GO:0005524">
    <property type="term" value="F:ATP binding"/>
    <property type="evidence" value="ECO:0007669"/>
    <property type="project" value="UniProtKB-UniRule"/>
</dbReference>
<dbReference type="GO" id="GO:0007018">
    <property type="term" value="P:microtubule-based movement"/>
    <property type="evidence" value="ECO:0007669"/>
    <property type="project" value="InterPro"/>
</dbReference>
<evidence type="ECO:0000313" key="10">
    <source>
        <dbReference type="EMBL" id="CDW74044.1"/>
    </source>
</evidence>
<dbReference type="PROSITE" id="PS50067">
    <property type="entry name" value="KINESIN_MOTOR_2"/>
    <property type="match status" value="1"/>
</dbReference>
<dbReference type="InterPro" id="IPR001752">
    <property type="entry name" value="Kinesin_motor_dom"/>
</dbReference>
<dbReference type="PRINTS" id="PR00380">
    <property type="entry name" value="KINESINHEAVY"/>
</dbReference>
<keyword evidence="5 7" id="KW-0175">Coiled coil</keyword>
<name>A0A077ZVZ1_STYLE</name>
<dbReference type="InParanoid" id="A0A077ZVZ1"/>
<dbReference type="GO" id="GO:0051231">
    <property type="term" value="P:spindle elongation"/>
    <property type="evidence" value="ECO:0007669"/>
    <property type="project" value="TreeGrafter"/>
</dbReference>
<keyword evidence="6" id="KW-0505">Motor protein</keyword>
<dbReference type="Proteomes" id="UP000039865">
    <property type="component" value="Unassembled WGS sequence"/>
</dbReference>
<dbReference type="OrthoDB" id="123929at2759"/>
<evidence type="ECO:0000313" key="11">
    <source>
        <dbReference type="Proteomes" id="UP000039865"/>
    </source>
</evidence>
<feature type="region of interest" description="Disordered" evidence="8">
    <location>
        <begin position="465"/>
        <end position="485"/>
    </location>
</feature>
<dbReference type="SUPFAM" id="SSF52540">
    <property type="entry name" value="P-loop containing nucleoside triphosphate hydrolases"/>
    <property type="match status" value="1"/>
</dbReference>
<evidence type="ECO:0000259" key="9">
    <source>
        <dbReference type="PROSITE" id="PS50067"/>
    </source>
</evidence>
<dbReference type="SMART" id="SM00129">
    <property type="entry name" value="KISc"/>
    <property type="match status" value="1"/>
</dbReference>
<keyword evidence="4 6" id="KW-0067">ATP-binding</keyword>
<feature type="coiled-coil region" evidence="7">
    <location>
        <begin position="890"/>
        <end position="942"/>
    </location>
</feature>
<reference evidence="10 11" key="1">
    <citation type="submission" date="2014-06" db="EMBL/GenBank/DDBJ databases">
        <authorList>
            <person name="Swart Estienne"/>
        </authorList>
    </citation>
    <scope>NUCLEOTIDE SEQUENCE [LARGE SCALE GENOMIC DNA]</scope>
    <source>
        <strain evidence="10 11">130c</strain>
    </source>
</reference>
<gene>
    <name evidence="10" type="primary">Contig2348.g2529</name>
    <name evidence="10" type="ORF">STYLEM_3037</name>
</gene>